<sequence length="356" mass="38882">MQKYQRTAKYSIVVQIFVLLFLLSNGVCAAPTYAPTEGKAPLTVYFSFPGAEECDRVHWSFDDGNSSNAITTSHTYYKQGMFYPTCSCELPGANASYTYDYVYVIPWASSIRDSPTGGNPKSSQVIRSSEDLSSTDLQKQAEGLAAIGELKYAADAYADLSRISSPDFETLTDYGDVLADLGRLTEAEAVYLQALVQNITPSVLKKMAETQFSLGKTSEAIETMNRTLLLSPDDASSYASYAAFLQKAGRTSEALDAYDHSFKLNDAQPELWADYANLLSSIGRNKEAADAYKHAIDIGMGGNDIWNNYSRVLQQLGLKEEAQRAKEQATRSYVPISSSMFGSSDSIPVCGIGSMC</sequence>
<dbReference type="GO" id="GO:0045892">
    <property type="term" value="P:negative regulation of DNA-templated transcription"/>
    <property type="evidence" value="ECO:0007669"/>
    <property type="project" value="InterPro"/>
</dbReference>
<dbReference type="RefSeq" id="WP_109939939.1">
    <property type="nucleotide sequence ID" value="NZ_CP176366.1"/>
</dbReference>
<protein>
    <recommendedName>
        <fullName evidence="3">PKD domain-containing protein</fullName>
    </recommendedName>
</protein>
<dbReference type="InterPro" id="IPR011990">
    <property type="entry name" value="TPR-like_helical_dom_sf"/>
</dbReference>
<dbReference type="InterPro" id="IPR019734">
    <property type="entry name" value="TPR_rpt"/>
</dbReference>
<organism evidence="4 5">
    <name type="scientific">Methanospirillum stamsii</name>
    <dbReference type="NCBI Taxonomy" id="1277351"/>
    <lineage>
        <taxon>Archaea</taxon>
        <taxon>Methanobacteriati</taxon>
        <taxon>Methanobacteriota</taxon>
        <taxon>Stenosarchaea group</taxon>
        <taxon>Methanomicrobia</taxon>
        <taxon>Methanomicrobiales</taxon>
        <taxon>Methanospirillaceae</taxon>
        <taxon>Methanospirillum</taxon>
    </lineage>
</organism>
<dbReference type="GeneID" id="97609659"/>
<gene>
    <name evidence="4" type="ORF">DLD82_04595</name>
</gene>
<dbReference type="InterPro" id="IPR044650">
    <property type="entry name" value="SRFR1-like"/>
</dbReference>
<dbReference type="SUPFAM" id="SSF48452">
    <property type="entry name" value="TPR-like"/>
    <property type="match status" value="1"/>
</dbReference>
<dbReference type="Pfam" id="PF13181">
    <property type="entry name" value="TPR_8"/>
    <property type="match status" value="1"/>
</dbReference>
<comment type="caution">
    <text evidence="4">The sequence shown here is derived from an EMBL/GenBank/DDBJ whole genome shotgun (WGS) entry which is preliminary data.</text>
</comment>
<dbReference type="Pfam" id="PF13429">
    <property type="entry name" value="TPR_15"/>
    <property type="match status" value="1"/>
</dbReference>
<evidence type="ECO:0000313" key="5">
    <source>
        <dbReference type="Proteomes" id="UP000245934"/>
    </source>
</evidence>
<name>A0A2V2N9L2_9EURY</name>
<evidence type="ECO:0000256" key="2">
    <source>
        <dbReference type="SAM" id="MobiDB-lite"/>
    </source>
</evidence>
<feature type="region of interest" description="Disordered" evidence="2">
    <location>
        <begin position="113"/>
        <end position="134"/>
    </location>
</feature>
<dbReference type="Proteomes" id="UP000245934">
    <property type="component" value="Unassembled WGS sequence"/>
</dbReference>
<dbReference type="EMBL" id="QGMZ01000010">
    <property type="protein sequence ID" value="PWR75420.1"/>
    <property type="molecule type" value="Genomic_DNA"/>
</dbReference>
<dbReference type="PANTHER" id="PTHR44749:SF1">
    <property type="entry name" value="TETRATRICOPEPTIDE-LIKE HELICAL DOMAIN-CONTAINING PROTEIN"/>
    <property type="match status" value="1"/>
</dbReference>
<dbReference type="AlphaFoldDB" id="A0A2V2N9L2"/>
<feature type="repeat" description="TPR" evidence="1">
    <location>
        <begin position="201"/>
        <end position="234"/>
    </location>
</feature>
<dbReference type="Gene3D" id="1.25.40.10">
    <property type="entry name" value="Tetratricopeptide repeat domain"/>
    <property type="match status" value="1"/>
</dbReference>
<dbReference type="InterPro" id="IPR035986">
    <property type="entry name" value="PKD_dom_sf"/>
</dbReference>
<dbReference type="PROSITE" id="PS50005">
    <property type="entry name" value="TPR"/>
    <property type="match status" value="1"/>
</dbReference>
<evidence type="ECO:0000256" key="1">
    <source>
        <dbReference type="PROSITE-ProRule" id="PRU00339"/>
    </source>
</evidence>
<accession>A0A2V2N9L2</accession>
<evidence type="ECO:0000259" key="3">
    <source>
        <dbReference type="PROSITE" id="PS50093"/>
    </source>
</evidence>
<dbReference type="SUPFAM" id="SSF49299">
    <property type="entry name" value="PKD domain"/>
    <property type="match status" value="1"/>
</dbReference>
<dbReference type="OrthoDB" id="116582at2157"/>
<dbReference type="InterPro" id="IPR013783">
    <property type="entry name" value="Ig-like_fold"/>
</dbReference>
<evidence type="ECO:0000313" key="4">
    <source>
        <dbReference type="EMBL" id="PWR75420.1"/>
    </source>
</evidence>
<dbReference type="PROSITE" id="PS50093">
    <property type="entry name" value="PKD"/>
    <property type="match status" value="1"/>
</dbReference>
<dbReference type="InterPro" id="IPR000601">
    <property type="entry name" value="PKD_dom"/>
</dbReference>
<dbReference type="PANTHER" id="PTHR44749">
    <property type="entry name" value="SUPPRESSOR OF RPS4-RLD 1"/>
    <property type="match status" value="1"/>
</dbReference>
<keyword evidence="1" id="KW-0802">TPR repeat</keyword>
<dbReference type="Gene3D" id="2.60.40.10">
    <property type="entry name" value="Immunoglobulins"/>
    <property type="match status" value="1"/>
</dbReference>
<feature type="domain" description="PKD" evidence="3">
    <location>
        <begin position="59"/>
        <end position="82"/>
    </location>
</feature>
<reference evidence="4 5" key="1">
    <citation type="submission" date="2018-05" db="EMBL/GenBank/DDBJ databases">
        <title>Draft genome of Methanospirillum stamsii Pt1.</title>
        <authorList>
            <person name="Dueholm M.S."/>
            <person name="Nielsen P.H."/>
            <person name="Bakmann L.F."/>
            <person name="Otzen D.E."/>
        </authorList>
    </citation>
    <scope>NUCLEOTIDE SEQUENCE [LARGE SCALE GENOMIC DNA]</scope>
    <source>
        <strain evidence="4 5">Pt1</strain>
    </source>
</reference>
<proteinExistence type="predicted"/>
<keyword evidence="5" id="KW-1185">Reference proteome</keyword>